<accession>A0AA86TJM0</accession>
<feature type="domain" description="ATPase F1/V1/A1 complex alpha/beta subunit N-terminal" evidence="5">
    <location>
        <begin position="12"/>
        <end position="78"/>
    </location>
</feature>
<name>A0AA86TJM0_9EUKA</name>
<dbReference type="AlphaFoldDB" id="A0AA86TJM0"/>
<keyword evidence="2" id="KW-0813">Transport</keyword>
<gene>
    <name evidence="7" type="ORF">HINF_LOCUS2628</name>
    <name evidence="8" type="ORF">HINF_LOCUS30520</name>
</gene>
<comment type="caution">
    <text evidence="7">The sequence shown here is derived from an EMBL/GenBank/DDBJ whole genome shotgun (WGS) entry which is preliminary data.</text>
</comment>
<dbReference type="InterPro" id="IPR055190">
    <property type="entry name" value="ATP-synt_VA_C"/>
</dbReference>
<evidence type="ECO:0000313" key="7">
    <source>
        <dbReference type="EMBL" id="CAI9914983.1"/>
    </source>
</evidence>
<evidence type="ECO:0000313" key="9">
    <source>
        <dbReference type="Proteomes" id="UP001642409"/>
    </source>
</evidence>
<dbReference type="GO" id="GO:0007035">
    <property type="term" value="P:vacuolar acidification"/>
    <property type="evidence" value="ECO:0007669"/>
    <property type="project" value="TreeGrafter"/>
</dbReference>
<protein>
    <submittedName>
        <fullName evidence="7">Vacuolar ATP synthase subunit B</fullName>
    </submittedName>
    <submittedName>
        <fullName evidence="8">Vacuolar_ATP synthase subunit B</fullName>
    </submittedName>
</protein>
<dbReference type="GO" id="GO:0046034">
    <property type="term" value="P:ATP metabolic process"/>
    <property type="evidence" value="ECO:0007669"/>
    <property type="project" value="InterPro"/>
</dbReference>
<dbReference type="HAMAP" id="MF_00310">
    <property type="entry name" value="ATP_synth_B_arch"/>
    <property type="match status" value="1"/>
</dbReference>
<evidence type="ECO:0000313" key="8">
    <source>
        <dbReference type="EMBL" id="CAL6025762.1"/>
    </source>
</evidence>
<dbReference type="Proteomes" id="UP001642409">
    <property type="component" value="Unassembled WGS sequence"/>
</dbReference>
<dbReference type="InterPro" id="IPR000194">
    <property type="entry name" value="ATPase_F1/V1/A1_a/bsu_nucl-bd"/>
</dbReference>
<reference evidence="7" key="1">
    <citation type="submission" date="2023-06" db="EMBL/GenBank/DDBJ databases">
        <authorList>
            <person name="Kurt Z."/>
        </authorList>
    </citation>
    <scope>NUCLEOTIDE SEQUENCE</scope>
</reference>
<dbReference type="Gene3D" id="3.40.50.12240">
    <property type="match status" value="2"/>
</dbReference>
<dbReference type="PANTHER" id="PTHR43389:SF4">
    <property type="entry name" value="V-TYPE PROTON ATPASE SUBUNIT B"/>
    <property type="match status" value="1"/>
</dbReference>
<evidence type="ECO:0000256" key="3">
    <source>
        <dbReference type="ARBA" id="ARBA00023065"/>
    </source>
</evidence>
<proteinExistence type="inferred from homology"/>
<dbReference type="Pfam" id="PF00006">
    <property type="entry name" value="ATP-synt_ab"/>
    <property type="match status" value="2"/>
</dbReference>
<feature type="domain" description="ATPase F1/V1/A1 complex alpha/beta subunit nucleotide-binding" evidence="4">
    <location>
        <begin position="396"/>
        <end position="453"/>
    </location>
</feature>
<dbReference type="PANTHER" id="PTHR43389">
    <property type="entry name" value="V-TYPE PROTON ATPASE SUBUNIT B"/>
    <property type="match status" value="1"/>
</dbReference>
<organism evidence="7">
    <name type="scientific">Hexamita inflata</name>
    <dbReference type="NCBI Taxonomy" id="28002"/>
    <lineage>
        <taxon>Eukaryota</taxon>
        <taxon>Metamonada</taxon>
        <taxon>Diplomonadida</taxon>
        <taxon>Hexamitidae</taxon>
        <taxon>Hexamitinae</taxon>
        <taxon>Hexamita</taxon>
    </lineage>
</organism>
<sequence length="561" mass="62800">MPLKPTTTYATISQINGPLVTIQNVKNPTYGEIVNVLLPDGTKRTGKILETLEDKAVVQIFEGTEKLDVLNSKVELTGELMKIGVAKHMLGRVFDGQGRPIDGGPEIIPECYLDVEGASINPCRRVYPKQMIQSGISCIDVMASIARGQKIPLFSGSGLPHNEIAAQICRQARLVQVSPKNDAGNENPENFAIVFAGMGLTHETARFFQNNFTQSGAIQRTVLFLNTSNSPTIERIMTPRLALTTAEYLAFTHNYHILVILSDMTQYCDAVRQISIQKQELPGRKSYPGYLYTDLASIYERAGRILQYNWFLGVETSEGVKQIGQVNTVNYKIAGMQKTNLNDLYEMEKGKKVQIKDAGINPEFAPKETKDCTPQLIAQIDSAPQNYTFVLYPKENQKSGSITQIPILTLPNDDISHTIPDLTGYITEGQVFVSRKLCNSGIYPGLDPLPSLSRLMKSAIGEGMSRKDHQDVSNQLYYCYAYAQEVQNIKQIVGEDAIGADDKIYLNFLSEFEQKFLTQGQFENRSIFESLDVAWGILRMFPERLLQRMSNEVLKEFYQPK</sequence>
<dbReference type="Pfam" id="PF22919">
    <property type="entry name" value="ATP-synt_VA_C"/>
    <property type="match status" value="1"/>
</dbReference>
<dbReference type="GO" id="GO:0005524">
    <property type="term" value="F:ATP binding"/>
    <property type="evidence" value="ECO:0007669"/>
    <property type="project" value="InterPro"/>
</dbReference>
<dbReference type="GO" id="GO:0046961">
    <property type="term" value="F:proton-transporting ATPase activity, rotational mechanism"/>
    <property type="evidence" value="ECO:0007669"/>
    <property type="project" value="TreeGrafter"/>
</dbReference>
<evidence type="ECO:0000259" key="5">
    <source>
        <dbReference type="Pfam" id="PF02874"/>
    </source>
</evidence>
<dbReference type="EMBL" id="CATOUU010000062">
    <property type="protein sequence ID" value="CAI9914983.1"/>
    <property type="molecule type" value="Genomic_DNA"/>
</dbReference>
<feature type="domain" description="ATP synthase A/B type C-terminal" evidence="6">
    <location>
        <begin position="459"/>
        <end position="558"/>
    </location>
</feature>
<dbReference type="SUPFAM" id="SSF52540">
    <property type="entry name" value="P-loop containing nucleoside triphosphate hydrolases"/>
    <property type="match status" value="2"/>
</dbReference>
<evidence type="ECO:0000256" key="1">
    <source>
        <dbReference type="ARBA" id="ARBA00008936"/>
    </source>
</evidence>
<reference evidence="8 9" key="2">
    <citation type="submission" date="2024-07" db="EMBL/GenBank/DDBJ databases">
        <authorList>
            <person name="Akdeniz Z."/>
        </authorList>
    </citation>
    <scope>NUCLEOTIDE SEQUENCE [LARGE SCALE GENOMIC DNA]</scope>
</reference>
<dbReference type="EMBL" id="CAXDID020000100">
    <property type="protein sequence ID" value="CAL6025762.1"/>
    <property type="molecule type" value="Genomic_DNA"/>
</dbReference>
<dbReference type="CDD" id="cd18112">
    <property type="entry name" value="ATP-synt_V_A-type_beta_C"/>
    <property type="match status" value="1"/>
</dbReference>
<feature type="domain" description="ATPase F1/V1/A1 complex alpha/beta subunit nucleotide-binding" evidence="4">
    <location>
        <begin position="135"/>
        <end position="306"/>
    </location>
</feature>
<keyword evidence="9" id="KW-1185">Reference proteome</keyword>
<evidence type="ECO:0000259" key="6">
    <source>
        <dbReference type="Pfam" id="PF22919"/>
    </source>
</evidence>
<evidence type="ECO:0000259" key="4">
    <source>
        <dbReference type="Pfam" id="PF00006"/>
    </source>
</evidence>
<dbReference type="InterPro" id="IPR022879">
    <property type="entry name" value="V-ATPase_su_B/beta"/>
</dbReference>
<keyword evidence="3" id="KW-0406">Ion transport</keyword>
<dbReference type="Pfam" id="PF02874">
    <property type="entry name" value="ATP-synt_ab_N"/>
    <property type="match status" value="1"/>
</dbReference>
<dbReference type="CDD" id="cd01135">
    <property type="entry name" value="V_A-ATPase_B"/>
    <property type="match status" value="1"/>
</dbReference>
<dbReference type="NCBIfam" id="NF003235">
    <property type="entry name" value="PRK04196.1"/>
    <property type="match status" value="1"/>
</dbReference>
<comment type="similarity">
    <text evidence="1">Belongs to the ATPase alpha/beta chains family.</text>
</comment>
<evidence type="ECO:0000256" key="2">
    <source>
        <dbReference type="ARBA" id="ARBA00022448"/>
    </source>
</evidence>
<dbReference type="InterPro" id="IPR027417">
    <property type="entry name" value="P-loop_NTPase"/>
</dbReference>
<dbReference type="InterPro" id="IPR004100">
    <property type="entry name" value="ATPase_F1/V1/A1_a/bsu_N"/>
</dbReference>
<dbReference type="CDD" id="cd18118">
    <property type="entry name" value="ATP-synt_V_A-type_beta_N"/>
    <property type="match status" value="1"/>
</dbReference>